<reference evidence="1 2" key="1">
    <citation type="submission" date="2019-12" db="EMBL/GenBank/DDBJ databases">
        <title>Genomic-based taxomic classification of the family Erythrobacteraceae.</title>
        <authorList>
            <person name="Xu L."/>
        </authorList>
    </citation>
    <scope>NUCLEOTIDE SEQUENCE [LARGE SCALE GENOMIC DNA]</scope>
    <source>
        <strain evidence="1 2">M0322</strain>
    </source>
</reference>
<proteinExistence type="predicted"/>
<accession>A0A844YX19</accession>
<evidence type="ECO:0000313" key="1">
    <source>
        <dbReference type="EMBL" id="MXO72895.1"/>
    </source>
</evidence>
<gene>
    <name evidence="1" type="ORF">GRI99_14780</name>
</gene>
<organism evidence="1 2">
    <name type="scientific">Alteraurantiacibacter buctensis</name>
    <dbReference type="NCBI Taxonomy" id="1503981"/>
    <lineage>
        <taxon>Bacteria</taxon>
        <taxon>Pseudomonadati</taxon>
        <taxon>Pseudomonadota</taxon>
        <taxon>Alphaproteobacteria</taxon>
        <taxon>Sphingomonadales</taxon>
        <taxon>Erythrobacteraceae</taxon>
        <taxon>Alteraurantiacibacter</taxon>
    </lineage>
</organism>
<dbReference type="AlphaFoldDB" id="A0A844YX19"/>
<name>A0A844YX19_9SPHN</name>
<dbReference type="Proteomes" id="UP000466966">
    <property type="component" value="Unassembled WGS sequence"/>
</dbReference>
<protein>
    <submittedName>
        <fullName evidence="1">Uncharacterized protein</fullName>
    </submittedName>
</protein>
<sequence length="73" mass="7879">MFVGKSGNEDLHARIAALEAEVERTKQGLTAALVVIDYAASILWNCRPTAIAARPSHIDQALRNARAALEPKP</sequence>
<dbReference type="EMBL" id="WTYV01000006">
    <property type="protein sequence ID" value="MXO72895.1"/>
    <property type="molecule type" value="Genomic_DNA"/>
</dbReference>
<dbReference type="RefSeq" id="WP_160772826.1">
    <property type="nucleotide sequence ID" value="NZ_WTYV01000006.1"/>
</dbReference>
<keyword evidence="2" id="KW-1185">Reference proteome</keyword>
<comment type="caution">
    <text evidence="1">The sequence shown here is derived from an EMBL/GenBank/DDBJ whole genome shotgun (WGS) entry which is preliminary data.</text>
</comment>
<evidence type="ECO:0000313" key="2">
    <source>
        <dbReference type="Proteomes" id="UP000466966"/>
    </source>
</evidence>